<protein>
    <submittedName>
        <fullName evidence="10">Ankyrin unc44</fullName>
    </submittedName>
</protein>
<feature type="compositionally biased region" description="Acidic residues" evidence="8">
    <location>
        <begin position="427"/>
        <end position="436"/>
    </location>
</feature>
<dbReference type="EMBL" id="JAAGWQ010000069">
    <property type="protein sequence ID" value="KAF5671259.1"/>
    <property type="molecule type" value="Genomic_DNA"/>
</dbReference>
<feature type="region of interest" description="Disordered" evidence="8">
    <location>
        <begin position="1"/>
        <end position="24"/>
    </location>
</feature>
<feature type="repeat" description="ANK" evidence="7">
    <location>
        <begin position="375"/>
        <end position="407"/>
    </location>
</feature>
<feature type="compositionally biased region" description="Polar residues" evidence="8">
    <location>
        <begin position="1222"/>
        <end position="1237"/>
    </location>
</feature>
<feature type="region of interest" description="Disordered" evidence="8">
    <location>
        <begin position="1442"/>
        <end position="1483"/>
    </location>
</feature>
<keyword evidence="11" id="KW-1185">Reference proteome</keyword>
<evidence type="ECO:0000256" key="9">
    <source>
        <dbReference type="SAM" id="Phobius"/>
    </source>
</evidence>
<dbReference type="SUPFAM" id="SSF144083">
    <property type="entry name" value="Magnesium transport protein CorA, transmembrane region"/>
    <property type="match status" value="1"/>
</dbReference>
<dbReference type="Pfam" id="PF12796">
    <property type="entry name" value="Ank_2"/>
    <property type="match status" value="3"/>
</dbReference>
<dbReference type="GO" id="GO:0005737">
    <property type="term" value="C:cytoplasm"/>
    <property type="evidence" value="ECO:0007669"/>
    <property type="project" value="TreeGrafter"/>
</dbReference>
<accession>A0A8H5TFI0</accession>
<evidence type="ECO:0000256" key="7">
    <source>
        <dbReference type="PROSITE-ProRule" id="PRU00023"/>
    </source>
</evidence>
<feature type="repeat" description="ANK" evidence="7">
    <location>
        <begin position="341"/>
        <end position="363"/>
    </location>
</feature>
<feature type="compositionally biased region" description="Polar residues" evidence="8">
    <location>
        <begin position="1189"/>
        <end position="1215"/>
    </location>
</feature>
<dbReference type="PROSITE" id="PS50088">
    <property type="entry name" value="ANK_REPEAT"/>
    <property type="match status" value="5"/>
</dbReference>
<feature type="region of interest" description="Disordered" evidence="8">
    <location>
        <begin position="855"/>
        <end position="898"/>
    </location>
</feature>
<reference evidence="10 11" key="1">
    <citation type="submission" date="2020-05" db="EMBL/GenBank/DDBJ databases">
        <title>Identification and distribution of gene clusters putatively required for synthesis of sphingolipid metabolism inhibitors in phylogenetically diverse species of the filamentous fungus Fusarium.</title>
        <authorList>
            <person name="Kim H.-S."/>
            <person name="Busman M."/>
            <person name="Brown D.W."/>
            <person name="Divon H."/>
            <person name="Uhlig S."/>
            <person name="Proctor R.H."/>
        </authorList>
    </citation>
    <scope>NUCLEOTIDE SEQUENCE [LARGE SCALE GENOMIC DNA]</scope>
    <source>
        <strain evidence="10 11">NRRL 20693</strain>
    </source>
</reference>
<feature type="transmembrane region" description="Helical" evidence="9">
    <location>
        <begin position="1392"/>
        <end position="1412"/>
    </location>
</feature>
<dbReference type="SMART" id="SM00248">
    <property type="entry name" value="ANK"/>
    <property type="match status" value="11"/>
</dbReference>
<comment type="caution">
    <text evidence="10">The sequence shown here is derived from an EMBL/GenBank/DDBJ whole genome shotgun (WGS) entry which is preliminary data.</text>
</comment>
<evidence type="ECO:0000256" key="6">
    <source>
        <dbReference type="ARBA" id="ARBA00023136"/>
    </source>
</evidence>
<feature type="repeat" description="ANK" evidence="7">
    <location>
        <begin position="226"/>
        <end position="255"/>
    </location>
</feature>
<dbReference type="InterPro" id="IPR036770">
    <property type="entry name" value="Ankyrin_rpt-contain_sf"/>
</dbReference>
<feature type="compositionally biased region" description="Low complexity" evidence="8">
    <location>
        <begin position="1442"/>
        <end position="1460"/>
    </location>
</feature>
<keyword evidence="3" id="KW-0677">Repeat</keyword>
<dbReference type="OrthoDB" id="341259at2759"/>
<feature type="region of interest" description="Disordered" evidence="8">
    <location>
        <begin position="427"/>
        <end position="446"/>
    </location>
</feature>
<dbReference type="Proteomes" id="UP000567885">
    <property type="component" value="Unassembled WGS sequence"/>
</dbReference>
<keyword evidence="2 9" id="KW-0812">Transmembrane</keyword>
<dbReference type="Pfam" id="PF01544">
    <property type="entry name" value="CorA"/>
    <property type="match status" value="1"/>
</dbReference>
<proteinExistence type="predicted"/>
<evidence type="ECO:0000313" key="10">
    <source>
        <dbReference type="EMBL" id="KAF5671259.1"/>
    </source>
</evidence>
<evidence type="ECO:0000256" key="2">
    <source>
        <dbReference type="ARBA" id="ARBA00022692"/>
    </source>
</evidence>
<dbReference type="InterPro" id="IPR002110">
    <property type="entry name" value="Ankyrin_rpt"/>
</dbReference>
<dbReference type="GO" id="GO:0046873">
    <property type="term" value="F:metal ion transmembrane transporter activity"/>
    <property type="evidence" value="ECO:0007669"/>
    <property type="project" value="InterPro"/>
</dbReference>
<dbReference type="InterPro" id="IPR045863">
    <property type="entry name" value="CorA_TM1_TM2"/>
</dbReference>
<sequence length="1483" mass="166858">MADQSDPNKVAPDDVPPGGDISSVSEIQTEAVSDAPESKKIEIKNVKSTDLQEQLLKIVGDRGSSDEDFKAFEDLLNKNWFSTKTTDEAKKTALHFAAQLGLQEAAEILIGAGADVGAQDEKGQQPLHLACEQGHTDLVTVLLDNKADLEARTKDDRTPLLSALDSHGLNVVLMLLKKGATDQVSTVYGLSTLQMAIISKETAFIKEMVDTKRVNINLFHGRGFWTPLRVAITLDKQETVTLLIENGARLDLQDYNGCSTLMWAVEYGRTGLVDKLLQTHFTVIKSQLEIPDEKQRTPLQVACVKGFSDIASTLVHAKADCNATWPALRTYVPNKVESEWAGWKPLHFASFHNQIEIVKLLIKQADVNAADKAADGKTSLNLASQKGNEEVAKLLLEIPGTETLVNEKDNDGATALHLAFIDPTEEMESVDPDMDSENQGLKESTNLGDYEQEIFPERRSKVIALLFRHGADPRLRTKQGYTAFHQVAAQGDDSLLKLFSEMIEPEDANSVDFNISIIVSALSRAKPEPAIRYLMWISEWREEDWIKLFRNAAKTCSFELLSKLLFQRFPPDDDSGHDEVECHAGRLKPTLKITLKRWHSIQESGNGSYKNLSQILWLLIAASERTPENLNAVQETLKLMKKDAIPELESRGEQPVNRADFFTDLKLSEERKDNTALQSKRQKLAKEDSHFREIFRDIMKDPPLAQMSQTHIDAKDFHRPDCKEKHKDILKNFPAAVVGFYQVGQKSGRIWRNRRMHEIIYNAKSGPANIIKRAINTLTTMANHDAELFDHSLYRSENPRLSWVHLPSTNMTWMNDVLTRIMLDEGYDPSDYRECRSFFRDSWVEVPDRKSLSRFMRPRRVSMNTTPRKDRKNDSDDPEKKGSANKNKKYGSISTSDDCEHKAEALEGKVGIPASAVYMPYLAYSTHCRNYTSLDESHTFRVTMEEYKNLRNLYDREESPQHGSPTLDEWYYQFAEDDPQATRDRNDRNDNQVVSKYQDECQRQHPKECEDGSCKHTVVRVNQLWVWTIANEWIITATSSSFDGTPDSLVGDILNHLAKKAEYGGVESQPMSAEDLVPVIVDYCIGSYERRQKSEGISIGQTFSHFINKIVSHHFDRAARRLTQEQGREETVLFDHFRGSAWQNDTHTTEELRKGHSPPLRRGPGIARDTTSLTKQRKPKHLAEAKPNSEATDNTVPPLSTTQHQEGNPSPTNAASGVVTGDVSQRSAESGNKGTPNSRKESAKTTNENDDTSPVEQQESDKAKPIYTTSEAIEKAKGLCYDIKDVRDELSILKSVAQFQSFVQEDLVGKGRGASRLSSSYVMKDLEELDKIAERIQTAINTTLSLQQNDLAITQGKTVMVFTLATVFFLPLSFLSSLFALDVETFLQTPAWAFYIIFFVSVGISVLSWVAIRHLDGIKKWKVWKYLDRSFRFARSSMRLKTTNGKSTGTATTDTDTPASRDGGRGVSTGVENTFGSEVRSHE</sequence>
<organism evidence="10 11">
    <name type="scientific">Fusarium heterosporum</name>
    <dbReference type="NCBI Taxonomy" id="42747"/>
    <lineage>
        <taxon>Eukaryota</taxon>
        <taxon>Fungi</taxon>
        <taxon>Dikarya</taxon>
        <taxon>Ascomycota</taxon>
        <taxon>Pezizomycotina</taxon>
        <taxon>Sordariomycetes</taxon>
        <taxon>Hypocreomycetidae</taxon>
        <taxon>Hypocreales</taxon>
        <taxon>Nectriaceae</taxon>
        <taxon>Fusarium</taxon>
        <taxon>Fusarium heterosporum species complex</taxon>
    </lineage>
</organism>
<dbReference type="GO" id="GO:0016020">
    <property type="term" value="C:membrane"/>
    <property type="evidence" value="ECO:0007669"/>
    <property type="project" value="UniProtKB-SubCell"/>
</dbReference>
<feature type="compositionally biased region" description="Basic and acidic residues" evidence="8">
    <location>
        <begin position="867"/>
        <end position="882"/>
    </location>
</feature>
<gene>
    <name evidence="10" type="ORF">FHETE_4229</name>
</gene>
<evidence type="ECO:0000256" key="4">
    <source>
        <dbReference type="ARBA" id="ARBA00022989"/>
    </source>
</evidence>
<dbReference type="PROSITE" id="PS50297">
    <property type="entry name" value="ANK_REP_REGION"/>
    <property type="match status" value="4"/>
</dbReference>
<dbReference type="InterPro" id="IPR002523">
    <property type="entry name" value="MgTranspt_CorA/ZnTranspt_ZntB"/>
</dbReference>
<dbReference type="PANTHER" id="PTHR24198">
    <property type="entry name" value="ANKYRIN REPEAT AND PROTEIN KINASE DOMAIN-CONTAINING PROTEIN"/>
    <property type="match status" value="1"/>
</dbReference>
<feature type="repeat" description="ANK" evidence="7">
    <location>
        <begin position="89"/>
        <end position="121"/>
    </location>
</feature>
<keyword evidence="4 9" id="KW-1133">Transmembrane helix</keyword>
<evidence type="ECO:0000256" key="5">
    <source>
        <dbReference type="ARBA" id="ARBA00023043"/>
    </source>
</evidence>
<comment type="subcellular location">
    <subcellularLocation>
        <location evidence="1">Membrane</location>
        <topology evidence="1">Multi-pass membrane protein</topology>
    </subcellularLocation>
</comment>
<keyword evidence="6 9" id="KW-0472">Membrane</keyword>
<name>A0A8H5TFI0_FUSHE</name>
<dbReference type="Gene3D" id="1.20.58.340">
    <property type="entry name" value="Magnesium transport protein CorA, transmembrane region"/>
    <property type="match status" value="1"/>
</dbReference>
<dbReference type="Gene3D" id="1.25.40.20">
    <property type="entry name" value="Ankyrin repeat-containing domain"/>
    <property type="match status" value="4"/>
</dbReference>
<feature type="repeat" description="ANK" evidence="7">
    <location>
        <begin position="122"/>
        <end position="154"/>
    </location>
</feature>
<dbReference type="PANTHER" id="PTHR24198:SF165">
    <property type="entry name" value="ANKYRIN REPEAT-CONTAINING PROTEIN-RELATED"/>
    <property type="match status" value="1"/>
</dbReference>
<dbReference type="SUPFAM" id="SSF48403">
    <property type="entry name" value="Ankyrin repeat"/>
    <property type="match status" value="1"/>
</dbReference>
<feature type="transmembrane region" description="Helical" evidence="9">
    <location>
        <begin position="1359"/>
        <end position="1380"/>
    </location>
</feature>
<evidence type="ECO:0000256" key="1">
    <source>
        <dbReference type="ARBA" id="ARBA00004141"/>
    </source>
</evidence>
<keyword evidence="5 7" id="KW-0040">ANK repeat</keyword>
<evidence type="ECO:0000256" key="8">
    <source>
        <dbReference type="SAM" id="MobiDB-lite"/>
    </source>
</evidence>
<feature type="region of interest" description="Disordered" evidence="8">
    <location>
        <begin position="1144"/>
        <end position="1267"/>
    </location>
</feature>
<evidence type="ECO:0000313" key="11">
    <source>
        <dbReference type="Proteomes" id="UP000567885"/>
    </source>
</evidence>
<feature type="compositionally biased region" description="Polar residues" evidence="8">
    <location>
        <begin position="437"/>
        <end position="446"/>
    </location>
</feature>
<evidence type="ECO:0000256" key="3">
    <source>
        <dbReference type="ARBA" id="ARBA00022737"/>
    </source>
</evidence>